<dbReference type="Proteomes" id="UP000703674">
    <property type="component" value="Unassembled WGS sequence"/>
</dbReference>
<dbReference type="EMBL" id="JAAVJR010001723">
    <property type="protein sequence ID" value="NJW55932.1"/>
    <property type="molecule type" value="Genomic_DNA"/>
</dbReference>
<feature type="non-terminal residue" evidence="1">
    <location>
        <position position="85"/>
    </location>
</feature>
<accession>A0ABX1D681</accession>
<proteinExistence type="predicted"/>
<evidence type="ECO:0000313" key="2">
    <source>
        <dbReference type="Proteomes" id="UP000703674"/>
    </source>
</evidence>
<reference evidence="1 2" key="1">
    <citation type="submission" date="2020-03" db="EMBL/GenBank/DDBJ databases">
        <title>Salinimicrobium sp. nov, isolated from SCS.</title>
        <authorList>
            <person name="Cao W.R."/>
        </authorList>
    </citation>
    <scope>NUCLEOTIDE SEQUENCE [LARGE SCALE GENOMIC DNA]</scope>
    <source>
        <strain evidence="2">J15B91</strain>
    </source>
</reference>
<name>A0ABX1D681_9FLAO</name>
<evidence type="ECO:0000313" key="1">
    <source>
        <dbReference type="EMBL" id="NJW55932.1"/>
    </source>
</evidence>
<comment type="caution">
    <text evidence="1">The sequence shown here is derived from an EMBL/GenBank/DDBJ whole genome shotgun (WGS) entry which is preliminary data.</text>
</comment>
<sequence length="85" mass="9995">MKKNPQYISLILLFLFSLNSCRNSSEGKEFTSEEIAEETAQLNSFFEKEFQVDLKDSPMLQTRLGIKENYDSWDDFSHLRHAEDL</sequence>
<organism evidence="1 2">
    <name type="scientific">Salinimicrobium oceani</name>
    <dbReference type="NCBI Taxonomy" id="2722702"/>
    <lineage>
        <taxon>Bacteria</taxon>
        <taxon>Pseudomonadati</taxon>
        <taxon>Bacteroidota</taxon>
        <taxon>Flavobacteriia</taxon>
        <taxon>Flavobacteriales</taxon>
        <taxon>Flavobacteriaceae</taxon>
        <taxon>Salinimicrobium</taxon>
    </lineage>
</organism>
<protein>
    <submittedName>
        <fullName evidence="1">DUF885 domain-containing protein</fullName>
    </submittedName>
</protein>
<keyword evidence="2" id="KW-1185">Reference proteome</keyword>
<gene>
    <name evidence="1" type="ORF">HC175_23750</name>
</gene>